<proteinExistence type="predicted"/>
<evidence type="ECO:0000256" key="1">
    <source>
        <dbReference type="SAM" id="Phobius"/>
    </source>
</evidence>
<evidence type="ECO:0000313" key="2">
    <source>
        <dbReference type="EMBL" id="OGG55249.1"/>
    </source>
</evidence>
<sequence>MTARRVLYFHTFVFFSFVTLSVGASLTFIFFPGLISFPHVIAASVLFLFGTITSWYLSGGCLFTAWENELREKERPGPSYDGVCFDRYAQHWFGIHVRPGVSKYIVIALFLLTIATGVLVG</sequence>
<evidence type="ECO:0000313" key="3">
    <source>
        <dbReference type="Proteomes" id="UP000177659"/>
    </source>
</evidence>
<dbReference type="Proteomes" id="UP000177659">
    <property type="component" value="Unassembled WGS sequence"/>
</dbReference>
<feature type="transmembrane region" description="Helical" evidence="1">
    <location>
        <begin position="101"/>
        <end position="120"/>
    </location>
</feature>
<keyword evidence="1" id="KW-0812">Transmembrane</keyword>
<name>A0A1F6D1E5_9BACT</name>
<keyword evidence="1" id="KW-0472">Membrane</keyword>
<gene>
    <name evidence="2" type="ORF">A3D62_01545</name>
</gene>
<organism evidence="2 3">
    <name type="scientific">Candidatus Kaiserbacteria bacterium RIFCSPHIGHO2_02_FULL_49_11</name>
    <dbReference type="NCBI Taxonomy" id="1798489"/>
    <lineage>
        <taxon>Bacteria</taxon>
        <taxon>Candidatus Kaiseribacteriota</taxon>
    </lineage>
</organism>
<dbReference type="AlphaFoldDB" id="A0A1F6D1E5"/>
<comment type="caution">
    <text evidence="2">The sequence shown here is derived from an EMBL/GenBank/DDBJ whole genome shotgun (WGS) entry which is preliminary data.</text>
</comment>
<reference evidence="2 3" key="1">
    <citation type="journal article" date="2016" name="Nat. Commun.">
        <title>Thousands of microbial genomes shed light on interconnected biogeochemical processes in an aquifer system.</title>
        <authorList>
            <person name="Anantharaman K."/>
            <person name="Brown C.T."/>
            <person name="Hug L.A."/>
            <person name="Sharon I."/>
            <person name="Castelle C.J."/>
            <person name="Probst A.J."/>
            <person name="Thomas B.C."/>
            <person name="Singh A."/>
            <person name="Wilkins M.J."/>
            <person name="Karaoz U."/>
            <person name="Brodie E.L."/>
            <person name="Williams K.H."/>
            <person name="Hubbard S.S."/>
            <person name="Banfield J.F."/>
        </authorList>
    </citation>
    <scope>NUCLEOTIDE SEQUENCE [LARGE SCALE GENOMIC DNA]</scope>
</reference>
<dbReference type="EMBL" id="MFLC01000008">
    <property type="protein sequence ID" value="OGG55249.1"/>
    <property type="molecule type" value="Genomic_DNA"/>
</dbReference>
<accession>A0A1F6D1E5</accession>
<feature type="transmembrane region" description="Helical" evidence="1">
    <location>
        <begin position="12"/>
        <end position="35"/>
    </location>
</feature>
<protein>
    <submittedName>
        <fullName evidence="2">Uncharacterized protein</fullName>
    </submittedName>
</protein>
<keyword evidence="1" id="KW-1133">Transmembrane helix</keyword>
<feature type="transmembrane region" description="Helical" evidence="1">
    <location>
        <begin position="41"/>
        <end position="66"/>
    </location>
</feature>